<dbReference type="Proteomes" id="UP000013840">
    <property type="component" value="Unassembled WGS sequence"/>
</dbReference>
<dbReference type="OrthoDB" id="2183469at2"/>
<keyword evidence="1" id="KW-0812">Transmembrane</keyword>
<sequence length="297" mass="33328">MNSELGKIFGTSDKEIVTEQLTIKGNLLKFKDMTMQLSNISQIYDGKLKFKISKGIIFLLLLSWMGLFSENFKSIGLLGLLISGGYIFFIYQKYTENKIYLFFILNSGQTYRLMFKEKTFLEEVKSVIEASFNSKVGDYTINVAEQKILNGDQLVFNGHHSNVNFGVQQDYSQRNHITESFNQSDDHSFNVGGNMTNSSIQSATSNSKMDTSVQNESVETYDWQAIEGSLEKVITSIKIDSPVKQASQAALVAAKEQNTSKFESVIRSHKNEFLSELFQNTVSGVLAQVITKICGLA</sequence>
<feature type="transmembrane region" description="Helical" evidence="1">
    <location>
        <begin position="52"/>
        <end position="68"/>
    </location>
</feature>
<keyword evidence="3" id="KW-1185">Reference proteome</keyword>
<reference evidence="2 3" key="1">
    <citation type="submission" date="2013-02" db="EMBL/GenBank/DDBJ databases">
        <title>The Genome Sequence of Enterococcus caccae BAA-1240.</title>
        <authorList>
            <consortium name="The Broad Institute Genome Sequencing Platform"/>
            <consortium name="The Broad Institute Genome Sequencing Center for Infectious Disease"/>
            <person name="Earl A.M."/>
            <person name="Gilmore M.S."/>
            <person name="Lebreton F."/>
            <person name="Walker B."/>
            <person name="Young S.K."/>
            <person name="Zeng Q."/>
            <person name="Gargeya S."/>
            <person name="Fitzgerald M."/>
            <person name="Haas B."/>
            <person name="Abouelleil A."/>
            <person name="Alvarado L."/>
            <person name="Arachchi H.M."/>
            <person name="Berlin A.M."/>
            <person name="Chapman S.B."/>
            <person name="Dewar J."/>
            <person name="Goldberg J."/>
            <person name="Griggs A."/>
            <person name="Gujja S."/>
            <person name="Hansen M."/>
            <person name="Howarth C."/>
            <person name="Imamovic A."/>
            <person name="Larimer J."/>
            <person name="McCowan C."/>
            <person name="Murphy C."/>
            <person name="Neiman D."/>
            <person name="Pearson M."/>
            <person name="Priest M."/>
            <person name="Roberts A."/>
            <person name="Saif S."/>
            <person name="Shea T."/>
            <person name="Sisk P."/>
            <person name="Sykes S."/>
            <person name="Wortman J."/>
            <person name="Nusbaum C."/>
            <person name="Birren B."/>
        </authorList>
    </citation>
    <scope>NUCLEOTIDE SEQUENCE [LARGE SCALE GENOMIC DNA]</scope>
    <source>
        <strain evidence="2 3">ATCC BAA-1240</strain>
    </source>
</reference>
<organism evidence="2 3">
    <name type="scientific">Enterococcus caccae ATCC BAA-1240</name>
    <dbReference type="NCBI Taxonomy" id="1158612"/>
    <lineage>
        <taxon>Bacteria</taxon>
        <taxon>Bacillati</taxon>
        <taxon>Bacillota</taxon>
        <taxon>Bacilli</taxon>
        <taxon>Lactobacillales</taxon>
        <taxon>Enterococcaceae</taxon>
        <taxon>Enterococcus</taxon>
    </lineage>
</organism>
<comment type="caution">
    <text evidence="2">The sequence shown here is derived from an EMBL/GenBank/DDBJ whole genome shotgun (WGS) entry which is preliminary data.</text>
</comment>
<evidence type="ECO:0000313" key="2">
    <source>
        <dbReference type="EMBL" id="EOL50117.1"/>
    </source>
</evidence>
<evidence type="ECO:0000313" key="3">
    <source>
        <dbReference type="Proteomes" id="UP000013840"/>
    </source>
</evidence>
<evidence type="ECO:0000256" key="1">
    <source>
        <dbReference type="SAM" id="Phobius"/>
    </source>
</evidence>
<dbReference type="STRING" id="317735.RU98_GL001034"/>
<feature type="transmembrane region" description="Helical" evidence="1">
    <location>
        <begin position="74"/>
        <end position="91"/>
    </location>
</feature>
<proteinExistence type="predicted"/>
<keyword evidence="1" id="KW-0472">Membrane</keyword>
<dbReference type="RefSeq" id="WP_010770719.1">
    <property type="nucleotide sequence ID" value="NZ_KB946332.1"/>
</dbReference>
<dbReference type="EMBL" id="AJAU01000006">
    <property type="protein sequence ID" value="EOL50117.1"/>
    <property type="molecule type" value="Genomic_DNA"/>
</dbReference>
<dbReference type="eggNOG" id="ENOG5033NJ2">
    <property type="taxonomic scope" value="Bacteria"/>
</dbReference>
<gene>
    <name evidence="2" type="ORF">UC7_00536</name>
</gene>
<dbReference type="PATRIC" id="fig|1158612.3.peg.539"/>
<name>R3WRS2_9ENTE</name>
<accession>R3WRS2</accession>
<protein>
    <submittedName>
        <fullName evidence="2">Uncharacterized protein</fullName>
    </submittedName>
</protein>
<dbReference type="AlphaFoldDB" id="R3WRS2"/>
<keyword evidence="1" id="KW-1133">Transmembrane helix</keyword>